<reference evidence="2" key="1">
    <citation type="submission" date="2022-07" db="EMBL/GenBank/DDBJ databases">
        <authorList>
            <person name="Trinca V."/>
            <person name="Uliana J.V.C."/>
            <person name="Torres T.T."/>
            <person name="Ward R.J."/>
            <person name="Monesi N."/>
        </authorList>
    </citation>
    <scope>NUCLEOTIDE SEQUENCE</scope>
    <source>
        <strain evidence="2">HSMRA1968</strain>
        <tissue evidence="2">Whole embryos</tissue>
    </source>
</reference>
<feature type="domain" description="PiggyBac transposable element-derived protein" evidence="1">
    <location>
        <begin position="2"/>
        <end position="345"/>
    </location>
</feature>
<accession>A0A9Q0S122</accession>
<organism evidence="2 3">
    <name type="scientific">Pseudolycoriella hygida</name>
    <dbReference type="NCBI Taxonomy" id="35572"/>
    <lineage>
        <taxon>Eukaryota</taxon>
        <taxon>Metazoa</taxon>
        <taxon>Ecdysozoa</taxon>
        <taxon>Arthropoda</taxon>
        <taxon>Hexapoda</taxon>
        <taxon>Insecta</taxon>
        <taxon>Pterygota</taxon>
        <taxon>Neoptera</taxon>
        <taxon>Endopterygota</taxon>
        <taxon>Diptera</taxon>
        <taxon>Nematocera</taxon>
        <taxon>Sciaroidea</taxon>
        <taxon>Sciaridae</taxon>
        <taxon>Pseudolycoriella</taxon>
    </lineage>
</organism>
<evidence type="ECO:0000259" key="1">
    <source>
        <dbReference type="Pfam" id="PF13843"/>
    </source>
</evidence>
<gene>
    <name evidence="2" type="primary">PGBD4_4</name>
    <name evidence="2" type="ORF">Bhyg_05443</name>
</gene>
<dbReference type="EMBL" id="WJQU01000002">
    <property type="protein sequence ID" value="KAJ6640514.1"/>
    <property type="molecule type" value="Genomic_DNA"/>
</dbReference>
<dbReference type="AlphaFoldDB" id="A0A9Q0S122"/>
<dbReference type="InterPro" id="IPR029526">
    <property type="entry name" value="PGBD"/>
</dbReference>
<name>A0A9Q0S122_9DIPT</name>
<dbReference type="Pfam" id="PF13843">
    <property type="entry name" value="DDE_Tnp_1_7"/>
    <property type="match status" value="1"/>
</dbReference>
<dbReference type="Proteomes" id="UP001151699">
    <property type="component" value="Chromosome B"/>
</dbReference>
<protein>
    <submittedName>
        <fullName evidence="2">PiggyBac transposable element-derived protein 4</fullName>
    </submittedName>
</protein>
<proteinExistence type="predicted"/>
<evidence type="ECO:0000313" key="3">
    <source>
        <dbReference type="Proteomes" id="UP001151699"/>
    </source>
</evidence>
<dbReference type="PANTHER" id="PTHR46599">
    <property type="entry name" value="PIGGYBAC TRANSPOSABLE ELEMENT-DERIVED PROTEIN 4"/>
    <property type="match status" value="1"/>
</dbReference>
<dbReference type="OrthoDB" id="7782106at2759"/>
<dbReference type="PANTHER" id="PTHR46599:SF3">
    <property type="entry name" value="PIGGYBAC TRANSPOSABLE ELEMENT-DERIVED PROTEIN 4"/>
    <property type="match status" value="1"/>
</dbReference>
<evidence type="ECO:0000313" key="2">
    <source>
        <dbReference type="EMBL" id="KAJ6640514.1"/>
    </source>
</evidence>
<keyword evidence="3" id="KW-1185">Reference proteome</keyword>
<comment type="caution">
    <text evidence="2">The sequence shown here is derived from an EMBL/GenBank/DDBJ whole genome shotgun (WGS) entry which is preliminary data.</text>
</comment>
<sequence length="465" mass="53348">MIVTATNEYGRDLYGKPVPVTRKSPKTIFRDTDTNETYKFLGLSLLMAQCKFPIIRNGLSKHPLYFHPVFPVTLSGRRYQMLLRSFNCHTPPRDDEKRDKLVKVNRLVDALLISFRAAYIPSINLSLDESLLLFRGRLSIRQYIKTKAAKYGVKFYELTTSDGSVLNIIIYQGDQGNDNSVESGGKTEKLVKTLMAPYLDKGHKLFMDNFYNSVSLSKYLLSKNTHVTGTLRANRKQNPKEVIQAKLKKGVMIWRRNGEVYVTKWRDKRDVLSISTAHHPQLIQAPNRFGELKLKPNDVADYNNNMGGIDRLDQMTAYYSSPRKTIRWYKKVLFHLLDMAVWNSYFLYKKFHPKSTFLQFRESLIMSMIQCSSQDGRQLVDMISSSFPILVGLCPKRKSLLNVTDWKKFLRLPHSNPTTTSAAKIVQKTKYEKIHAINAVAALGSLPFVPNASTLTTHKNNCSKR</sequence>